<dbReference type="EMBL" id="RWGY01000051">
    <property type="protein sequence ID" value="TVU05056.1"/>
    <property type="molecule type" value="Genomic_DNA"/>
</dbReference>
<name>A0A5J9U922_9POAL</name>
<proteinExistence type="predicted"/>
<feature type="compositionally biased region" description="Polar residues" evidence="1">
    <location>
        <begin position="1"/>
        <end position="11"/>
    </location>
</feature>
<evidence type="ECO:0000313" key="4">
    <source>
        <dbReference type="EMBL" id="TVU19680.1"/>
    </source>
</evidence>
<evidence type="ECO:0000313" key="2">
    <source>
        <dbReference type="EMBL" id="TVU05056.1"/>
    </source>
</evidence>
<reference evidence="4 5" key="1">
    <citation type="journal article" date="2019" name="Sci. Rep.">
        <title>A high-quality genome of Eragrostis curvula grass provides insights into Poaceae evolution and supports new strategies to enhance forage quality.</title>
        <authorList>
            <person name="Carballo J."/>
            <person name="Santos B.A.C.M."/>
            <person name="Zappacosta D."/>
            <person name="Garbus I."/>
            <person name="Selva J.P."/>
            <person name="Gallo C.A."/>
            <person name="Diaz A."/>
            <person name="Albertini E."/>
            <person name="Caccamo M."/>
            <person name="Echenique V."/>
        </authorList>
    </citation>
    <scope>NUCLEOTIDE SEQUENCE [LARGE SCALE GENOMIC DNA]</scope>
    <source>
        <strain evidence="5">cv. Victoria</strain>
        <tissue evidence="4">Leaf</tissue>
    </source>
</reference>
<dbReference type="Gramene" id="TVU10830">
    <property type="protein sequence ID" value="TVU10830"/>
    <property type="gene ID" value="EJB05_44382"/>
</dbReference>
<dbReference type="Gramene" id="TVU05056">
    <property type="protein sequence ID" value="TVU05056"/>
    <property type="gene ID" value="EJB05_48204"/>
</dbReference>
<feature type="region of interest" description="Disordered" evidence="1">
    <location>
        <begin position="1"/>
        <end position="35"/>
    </location>
</feature>
<dbReference type="AlphaFoldDB" id="A0A5J9U922"/>
<organism evidence="4 5">
    <name type="scientific">Eragrostis curvula</name>
    <name type="common">weeping love grass</name>
    <dbReference type="NCBI Taxonomy" id="38414"/>
    <lineage>
        <taxon>Eukaryota</taxon>
        <taxon>Viridiplantae</taxon>
        <taxon>Streptophyta</taxon>
        <taxon>Embryophyta</taxon>
        <taxon>Tracheophyta</taxon>
        <taxon>Spermatophyta</taxon>
        <taxon>Magnoliopsida</taxon>
        <taxon>Liliopsida</taxon>
        <taxon>Poales</taxon>
        <taxon>Poaceae</taxon>
        <taxon>PACMAD clade</taxon>
        <taxon>Chloridoideae</taxon>
        <taxon>Eragrostideae</taxon>
        <taxon>Eragrostidinae</taxon>
        <taxon>Eragrostis</taxon>
    </lineage>
</organism>
<keyword evidence="5" id="KW-1185">Reference proteome</keyword>
<dbReference type="Proteomes" id="UP000324897">
    <property type="component" value="Chromosome 3"/>
</dbReference>
<protein>
    <submittedName>
        <fullName evidence="4">Uncharacterized protein</fullName>
    </submittedName>
</protein>
<evidence type="ECO:0000313" key="3">
    <source>
        <dbReference type="EMBL" id="TVU10830.1"/>
    </source>
</evidence>
<sequence>MNTCFATSRLGSSPRDPRWPGNPSSTTHPADDSPFRSVNVWETGLLFPGSKQEQHKEAIDPHQETLRCFTFFFLVASKRSTWKRTAD</sequence>
<comment type="caution">
    <text evidence="4">The sequence shown here is derived from an EMBL/GenBank/DDBJ whole genome shotgun (WGS) entry which is preliminary data.</text>
</comment>
<gene>
    <name evidence="4" type="ORF">EJB05_35844</name>
    <name evidence="3" type="ORF">EJB05_44382</name>
    <name evidence="2" type="ORF">EJB05_48204</name>
</gene>
<evidence type="ECO:0000256" key="1">
    <source>
        <dbReference type="SAM" id="MobiDB-lite"/>
    </source>
</evidence>
<evidence type="ECO:0000313" key="5">
    <source>
        <dbReference type="Proteomes" id="UP000324897"/>
    </source>
</evidence>
<dbReference type="EMBL" id="RWGY01000039">
    <property type="protein sequence ID" value="TVU10830.1"/>
    <property type="molecule type" value="Genomic_DNA"/>
</dbReference>
<dbReference type="EMBL" id="RWGY01000029">
    <property type="protein sequence ID" value="TVU19680.1"/>
    <property type="molecule type" value="Genomic_DNA"/>
</dbReference>
<accession>A0A5J9U922</accession>
<feature type="non-terminal residue" evidence="4">
    <location>
        <position position="1"/>
    </location>
</feature>
<dbReference type="Proteomes" id="UP000324897">
    <property type="component" value="Chromosome 7"/>
</dbReference>
<dbReference type="Gramene" id="TVU19680">
    <property type="protein sequence ID" value="TVU19680"/>
    <property type="gene ID" value="EJB05_35844"/>
</dbReference>